<accession>A0A084JFR4</accession>
<keyword evidence="3" id="KW-1185">Reference proteome</keyword>
<sequence length="825" mass="92459">MNRMVKKIGILSAVFIAAIAVYFMWNQKDTEKSDVMVYTSMEEAALPVVYSDMYGRKMNILHGYTQDMKQVVSREALTVLPADRSMNIQVSDYKGSIQGIEYEVRSMDLGRLVERTKVDTWNEGEGGVTATLPIQNLLTKDKEYLLILTLDTSGNGKLLYYTRIMWTDSTNAKDMIDFAVDFTTRTFDYDQARQLTTYLETSEGEDNSSLGHVTIRSSFSQLTWGGLSVKPVGDIRVTLKDLDGIMCSVQLDYEVTRTGEDDIQELYEVEDSFTMKWDSRRIYLMDFERNTNQVFSGQKGLFSGKRIMLGISNPDEIRTAKSPSGDCLAFVVNRDLWTFDQSREHAVKVFSFRSGEDDGLRSGYNQHDIKILSTKDNGDVDFLVYGYMNRGIHEGSLGIAMYQYSSQDNATTERFFTPVTLSFGMLKEDIDQLAHVGANGMLYLMADRAVYGIDLNSNEYMVLADSLVEGGYAVSSGSSRFAWQEGSDLYGAGVVHLMDLDTGVKREITGGEDNIYRPLGFVGDDFIYGIARKGDVWVQNGRTKDAPMYRIEIMDQSGKIVKEYEHENVYIADVSVDDSRIHLTQVSKSGDQSYAAFKQDTIVCNQELADGEMEGIGWYASEDRRKLYFVQLDKDAASRDVKIAVPKKVAYETTEVVELKGNVRNQENRFYAYGGGHYLGGSHSFTDALALAYDKMGVVTDKNQEIIWSRVNRPPVRNMKDPMKTGAAFVRNLEGFTDNSFYGDGVFMLDARGCTLSQVLYFIGHGCPVAAYTLQGGYVLLSGYDSYNVTVYNPVSGESQKMGLNDASAYFAGQGNDFVCGVFTE</sequence>
<dbReference type="Proteomes" id="UP000028525">
    <property type="component" value="Unassembled WGS sequence"/>
</dbReference>
<keyword evidence="1" id="KW-0472">Membrane</keyword>
<evidence type="ECO:0000256" key="1">
    <source>
        <dbReference type="SAM" id="Phobius"/>
    </source>
</evidence>
<dbReference type="EMBL" id="JPME01000029">
    <property type="protein sequence ID" value="KEZ87798.1"/>
    <property type="molecule type" value="Genomic_DNA"/>
</dbReference>
<proteinExistence type="predicted"/>
<dbReference type="STRING" id="29354.IO98_20180"/>
<name>A0A084JFR4_9FIRM</name>
<keyword evidence="1" id="KW-0812">Transmembrane</keyword>
<dbReference type="SUPFAM" id="SSF82171">
    <property type="entry name" value="DPP6 N-terminal domain-like"/>
    <property type="match status" value="1"/>
</dbReference>
<protein>
    <recommendedName>
        <fullName evidence="4">Glycine cleavage system protein P</fullName>
    </recommendedName>
</protein>
<keyword evidence="1" id="KW-1133">Transmembrane helix</keyword>
<gene>
    <name evidence="2" type="ORF">IO98_20180</name>
</gene>
<evidence type="ECO:0008006" key="4">
    <source>
        <dbReference type="Google" id="ProtNLM"/>
    </source>
</evidence>
<dbReference type="AlphaFoldDB" id="A0A084JFR4"/>
<comment type="caution">
    <text evidence="2">The sequence shown here is derived from an EMBL/GenBank/DDBJ whole genome shotgun (WGS) entry which is preliminary data.</text>
</comment>
<evidence type="ECO:0000313" key="3">
    <source>
        <dbReference type="Proteomes" id="UP000028525"/>
    </source>
</evidence>
<dbReference type="OrthoDB" id="1761263at2"/>
<evidence type="ECO:0000313" key="2">
    <source>
        <dbReference type="EMBL" id="KEZ87798.1"/>
    </source>
</evidence>
<feature type="transmembrane region" description="Helical" evidence="1">
    <location>
        <begin position="7"/>
        <end position="25"/>
    </location>
</feature>
<reference evidence="2 3" key="1">
    <citation type="submission" date="2014-07" db="EMBL/GenBank/DDBJ databases">
        <title>Draft genome of Clostridium celerecrescens 152B isolated from sediments associated with methane hydrate from Krishna Godavari basin.</title>
        <authorList>
            <person name="Honkalas V.S."/>
            <person name="Dabir A.P."/>
            <person name="Arora P."/>
            <person name="Dhakephalkar P.K."/>
        </authorList>
    </citation>
    <scope>NUCLEOTIDE SEQUENCE [LARGE SCALE GENOMIC DNA]</scope>
    <source>
        <strain evidence="2 3">152B</strain>
    </source>
</reference>
<organism evidence="2 3">
    <name type="scientific">Lacrimispora celerecrescens</name>
    <dbReference type="NCBI Taxonomy" id="29354"/>
    <lineage>
        <taxon>Bacteria</taxon>
        <taxon>Bacillati</taxon>
        <taxon>Bacillota</taxon>
        <taxon>Clostridia</taxon>
        <taxon>Lachnospirales</taxon>
        <taxon>Lachnospiraceae</taxon>
        <taxon>Lacrimispora</taxon>
    </lineage>
</organism>